<evidence type="ECO:0000313" key="2">
    <source>
        <dbReference type="Proteomes" id="UP000273307"/>
    </source>
</evidence>
<dbReference type="Proteomes" id="UP000273307">
    <property type="component" value="Unassembled WGS sequence"/>
</dbReference>
<dbReference type="EMBL" id="UPHP01000119">
    <property type="protein sequence ID" value="VBA42122.1"/>
    <property type="molecule type" value="Genomic_DNA"/>
</dbReference>
<reference evidence="1 2" key="1">
    <citation type="submission" date="2018-09" db="EMBL/GenBank/DDBJ databases">
        <authorList>
            <person name="Tagini F."/>
        </authorList>
    </citation>
    <scope>NUCLEOTIDE SEQUENCE [LARGE SCALE GENOMIC DNA]</scope>
    <source>
        <strain evidence="1 2">MK136</strain>
    </source>
</reference>
<sequence length="68" mass="6631">MLGGGLGADPLVAGDLVVGVGEMRVVDGRGAGAGSTVPGGLDRPTVIKCADNDLVGPVVIANPYTLTQ</sequence>
<accession>A0A498QBZ6</accession>
<protein>
    <submittedName>
        <fullName evidence="1">Uncharacterized protein</fullName>
    </submittedName>
</protein>
<gene>
    <name evidence="1" type="ORF">LAUMK136_04419</name>
</gene>
<evidence type="ECO:0000313" key="1">
    <source>
        <dbReference type="EMBL" id="VBA42122.1"/>
    </source>
</evidence>
<dbReference type="AlphaFoldDB" id="A0A498QBZ6"/>
<organism evidence="1 2">
    <name type="scientific">Mycobacterium attenuatum</name>
    <dbReference type="NCBI Taxonomy" id="2341086"/>
    <lineage>
        <taxon>Bacteria</taxon>
        <taxon>Bacillati</taxon>
        <taxon>Actinomycetota</taxon>
        <taxon>Actinomycetes</taxon>
        <taxon>Mycobacteriales</taxon>
        <taxon>Mycobacteriaceae</taxon>
        <taxon>Mycobacterium</taxon>
    </lineage>
</organism>
<name>A0A498QBZ6_9MYCO</name>
<proteinExistence type="predicted"/>
<keyword evidence="2" id="KW-1185">Reference proteome</keyword>